<dbReference type="RefSeq" id="WP_213665481.1">
    <property type="nucleotide sequence ID" value="NZ_JAMDGR010000031.1"/>
</dbReference>
<dbReference type="EMBL" id="JAMDGR010000031">
    <property type="protein sequence ID" value="MDD1152710.1"/>
    <property type="molecule type" value="Genomic_DNA"/>
</dbReference>
<organism evidence="1 2">
    <name type="scientific">Pseudomonas idahonensis</name>
    <dbReference type="NCBI Taxonomy" id="2942628"/>
    <lineage>
        <taxon>Bacteria</taxon>
        <taxon>Pseudomonadati</taxon>
        <taxon>Pseudomonadota</taxon>
        <taxon>Gammaproteobacteria</taxon>
        <taxon>Pseudomonadales</taxon>
        <taxon>Pseudomonadaceae</taxon>
        <taxon>Pseudomonas</taxon>
    </lineage>
</organism>
<proteinExistence type="predicted"/>
<comment type="caution">
    <text evidence="1">The sequence shown here is derived from an EMBL/GenBank/DDBJ whole genome shotgun (WGS) entry which is preliminary data.</text>
</comment>
<keyword evidence="2" id="KW-1185">Reference proteome</keyword>
<protein>
    <submittedName>
        <fullName evidence="1">DUF3085 domain-containing protein</fullName>
    </submittedName>
</protein>
<dbReference type="InterPro" id="IPR021436">
    <property type="entry name" value="DUF3085"/>
</dbReference>
<evidence type="ECO:0000313" key="2">
    <source>
        <dbReference type="Proteomes" id="UP001217610"/>
    </source>
</evidence>
<sequence length="120" mass="12887">MLLFKGDDLRPVLAEAIANKCQVILAKDDGVYFMSEKCERTAEGNPKHIAYAVGCNPTIDAFDDWWDLAGAELGGSDFGECFDPQESVFARIVKGGCDLKLAATATHLCIEPVSLGTSNS</sequence>
<evidence type="ECO:0000313" key="1">
    <source>
        <dbReference type="EMBL" id="MDD1152710.1"/>
    </source>
</evidence>
<accession>A0ABT5QF62</accession>
<gene>
    <name evidence="1" type="ORF">M5G25_31045</name>
</gene>
<dbReference type="Pfam" id="PF11284">
    <property type="entry name" value="DUF3085"/>
    <property type="match status" value="1"/>
</dbReference>
<dbReference type="Proteomes" id="UP001217610">
    <property type="component" value="Unassembled WGS sequence"/>
</dbReference>
<reference evidence="1 2" key="1">
    <citation type="submission" date="2022-05" db="EMBL/GenBank/DDBJ databases">
        <title>Novel Pseudomonas spp. Isolated from a Rainbow Trout Aquaculture Facility.</title>
        <authorList>
            <person name="Testerman T."/>
            <person name="Graf J."/>
        </authorList>
    </citation>
    <scope>NUCLEOTIDE SEQUENCE [LARGE SCALE GENOMIC DNA]</scope>
    <source>
        <strain evidence="1 2">ID357</strain>
    </source>
</reference>
<name>A0ABT5QF62_9PSED</name>